<evidence type="ECO:0000313" key="1">
    <source>
        <dbReference type="EMBL" id="KAK0660875.1"/>
    </source>
</evidence>
<dbReference type="EMBL" id="JAULSY010000158">
    <property type="protein sequence ID" value="KAK0660875.1"/>
    <property type="molecule type" value="Genomic_DNA"/>
</dbReference>
<organism evidence="1 2">
    <name type="scientific">Cercophora samala</name>
    <dbReference type="NCBI Taxonomy" id="330535"/>
    <lineage>
        <taxon>Eukaryota</taxon>
        <taxon>Fungi</taxon>
        <taxon>Dikarya</taxon>
        <taxon>Ascomycota</taxon>
        <taxon>Pezizomycotina</taxon>
        <taxon>Sordariomycetes</taxon>
        <taxon>Sordariomycetidae</taxon>
        <taxon>Sordariales</taxon>
        <taxon>Lasiosphaeriaceae</taxon>
        <taxon>Cercophora</taxon>
    </lineage>
</organism>
<reference evidence="1" key="1">
    <citation type="submission" date="2023-06" db="EMBL/GenBank/DDBJ databases">
        <title>Genome-scale phylogeny and comparative genomics of the fungal order Sordariales.</title>
        <authorList>
            <consortium name="Lawrence Berkeley National Laboratory"/>
            <person name="Hensen N."/>
            <person name="Bonometti L."/>
            <person name="Westerberg I."/>
            <person name="Brannstrom I.O."/>
            <person name="Guillou S."/>
            <person name="Cros-Aarteil S."/>
            <person name="Calhoun S."/>
            <person name="Haridas S."/>
            <person name="Kuo A."/>
            <person name="Mondo S."/>
            <person name="Pangilinan J."/>
            <person name="Riley R."/>
            <person name="Labutti K."/>
            <person name="Andreopoulos B."/>
            <person name="Lipzen A."/>
            <person name="Chen C."/>
            <person name="Yanf M."/>
            <person name="Daum C."/>
            <person name="Ng V."/>
            <person name="Clum A."/>
            <person name="Steindorff A."/>
            <person name="Ohm R."/>
            <person name="Martin F."/>
            <person name="Silar P."/>
            <person name="Natvig D."/>
            <person name="Lalanne C."/>
            <person name="Gautier V."/>
            <person name="Ament-Velasquez S.L."/>
            <person name="Kruys A."/>
            <person name="Hutchinson M.I."/>
            <person name="Powell A.J."/>
            <person name="Barry K."/>
            <person name="Miller A.N."/>
            <person name="Grigoriev I.V."/>
            <person name="Debuchy R."/>
            <person name="Gladieux P."/>
            <person name="Thoren M.H."/>
            <person name="Johannesson H."/>
        </authorList>
    </citation>
    <scope>NUCLEOTIDE SEQUENCE</scope>
    <source>
        <strain evidence="1">CBS 307.81</strain>
    </source>
</reference>
<gene>
    <name evidence="1" type="ORF">QBC41DRAFT_383273</name>
</gene>
<keyword evidence="2" id="KW-1185">Reference proteome</keyword>
<sequence length="444" mass="48313">MAATPTYFDQLFSFIIARYTEAGIPDNVKNVNREEMALTLNTYLNSISNGLSDPVPTKDHNPGKPTRGVRFAMYPEVRELNRHDFYYSSNRGRKCHPHVSRGRRSVPTGVTSESFPCPKCPPTTGCPNKNITTILPHNSGPLSKLGSVIYALDLAVHNWVASIFPPSFSWSATPDGTISPAELTALMNLITLAYTLHTLRETIPDLSPFLTLATESIHAFSGSLSFLTGILVHIARSRGGADFPPTTLPYTPVTLADYRFPVPPGGAHHRPDLRSPEDFYASLLQASQRVRATLSDAQSFASSTLAQNLGVAVHSWGSLVLALESSPDALPPSLLCPARLEQVGEGLRNVEISLQTEIGPWFARLESLAGVMAGSQLAGWDFGDEALSENEAGAYAEMLALKFGEVNRSALASRGGWMRGFVDESARLVNEVGRGYKFLRVRRA</sequence>
<name>A0AA40D2R0_9PEZI</name>
<evidence type="ECO:0000313" key="2">
    <source>
        <dbReference type="Proteomes" id="UP001174997"/>
    </source>
</evidence>
<proteinExistence type="predicted"/>
<accession>A0AA40D2R0</accession>
<dbReference type="Proteomes" id="UP001174997">
    <property type="component" value="Unassembled WGS sequence"/>
</dbReference>
<protein>
    <submittedName>
        <fullName evidence="1">Uncharacterized protein</fullName>
    </submittedName>
</protein>
<comment type="caution">
    <text evidence="1">The sequence shown here is derived from an EMBL/GenBank/DDBJ whole genome shotgun (WGS) entry which is preliminary data.</text>
</comment>
<dbReference type="AlphaFoldDB" id="A0AA40D2R0"/>